<evidence type="ECO:0000313" key="2">
    <source>
        <dbReference type="Proteomes" id="UP000187209"/>
    </source>
</evidence>
<accession>A0A1R2C4X7</accession>
<name>A0A1R2C4X7_9CILI</name>
<proteinExistence type="predicted"/>
<dbReference type="PROSITE" id="PS50096">
    <property type="entry name" value="IQ"/>
    <property type="match status" value="1"/>
</dbReference>
<keyword evidence="2" id="KW-1185">Reference proteome</keyword>
<dbReference type="Proteomes" id="UP000187209">
    <property type="component" value="Unassembled WGS sequence"/>
</dbReference>
<reference evidence="1 2" key="1">
    <citation type="submission" date="2016-11" db="EMBL/GenBank/DDBJ databases">
        <title>The macronuclear genome of Stentor coeruleus: a giant cell with tiny introns.</title>
        <authorList>
            <person name="Slabodnick M."/>
            <person name="Ruby J.G."/>
            <person name="Reiff S.B."/>
            <person name="Swart E.C."/>
            <person name="Gosai S."/>
            <person name="Prabakaran S."/>
            <person name="Witkowska E."/>
            <person name="Larue G.E."/>
            <person name="Fisher S."/>
            <person name="Freeman R.M."/>
            <person name="Gunawardena J."/>
            <person name="Chu W."/>
            <person name="Stover N.A."/>
            <person name="Gregory B.D."/>
            <person name="Nowacki M."/>
            <person name="Derisi J."/>
            <person name="Roy S.W."/>
            <person name="Marshall W.F."/>
            <person name="Sood P."/>
        </authorList>
    </citation>
    <scope>NUCLEOTIDE SEQUENCE [LARGE SCALE GENOMIC DNA]</scope>
    <source>
        <strain evidence="1">WM001</strain>
    </source>
</reference>
<sequence length="917" mass="105867">MNKTEEIRKEVRSAKSMLNKNLTSKAKEYLNYCIGKIQKIILEVRDSETNLLQDLALMLNKCYKYLGRAEKASRNYKESINLYQKAYNSISKTQNFPEATIKTYRELQEAVSSQPKKLLISKTPNKLRISSNIKSENLSLNPIDSTHKKILHTKRIKSAYKMPSISNILSGNSFKNLQRKPKAKILDTKKPNIMESYLNINKMLEKISGQSKISPAKLRKRTSNSKNSFEIIKTPEIVGKIFVGEQLAFETGTRIPVLNKKDPEIQIQKRGEEEKSLKDKKLCTEIADFIGEKLETKSKGKKFIIKVSKIIIKATECEVTYYLNSKSNKVTIKCLYNNEKYMLKLPFAESQMTTIEFIDKKIENFLNIVDGKLVLTEVSYANIAKGFVVDDVSYILDISVENIRNSFCISGGFVENFNENKEKNDIRNAFSQIFTSFPKLKSPSQTFSCVFVNEKQQICVDSLGNWKKVYQISDFAYKSSLISVKIYEFSKENVFYYILALENCPFVRIKKDIVMAHYWISASNSCDYQSLLNSIHFSDDFSVFFIDLKKNSFKKLEFFKLFASKSIKTINENGSSMAVPGLKILKIPSEIQFPEKYYKILVKFQRKFKKYLIDDRKKLVSQVDSIILKENKLGFEVSVIARSTACFIQLNSPKKNYYSYIDHKSFPYPRYFYVTRIIDSIVIADGAVKAKLYSKVFNFNSGIYDQIGDGRIIYRDCKIINSNLYRICAIYYESGFLEFIVTNKLDQECNFRIDIKTLSASTGLESQYLNSIVRFAIKNLIVIKEPGIIYLDLTKKFSSLSSIIKIQAFFRGKFVQKTFKRIPMKLLYKNHLILKNQKYTALIYEKASLVLLRVIRRHEVFGANLDKDVLSSEGLLSNLDFFFNSFIKTGLHKNLKGKIGFSGLEKYLSITDAYKYK</sequence>
<evidence type="ECO:0000313" key="1">
    <source>
        <dbReference type="EMBL" id="OMJ84047.1"/>
    </source>
</evidence>
<gene>
    <name evidence="1" type="ORF">SteCoe_14917</name>
</gene>
<comment type="caution">
    <text evidence="1">The sequence shown here is derived from an EMBL/GenBank/DDBJ whole genome shotgun (WGS) entry which is preliminary data.</text>
</comment>
<organism evidence="1 2">
    <name type="scientific">Stentor coeruleus</name>
    <dbReference type="NCBI Taxonomy" id="5963"/>
    <lineage>
        <taxon>Eukaryota</taxon>
        <taxon>Sar</taxon>
        <taxon>Alveolata</taxon>
        <taxon>Ciliophora</taxon>
        <taxon>Postciliodesmatophora</taxon>
        <taxon>Heterotrichea</taxon>
        <taxon>Heterotrichida</taxon>
        <taxon>Stentoridae</taxon>
        <taxon>Stentor</taxon>
    </lineage>
</organism>
<dbReference type="EMBL" id="MPUH01000282">
    <property type="protein sequence ID" value="OMJ84047.1"/>
    <property type="molecule type" value="Genomic_DNA"/>
</dbReference>
<dbReference type="AlphaFoldDB" id="A0A1R2C4X7"/>
<protein>
    <submittedName>
        <fullName evidence="1">Uncharacterized protein</fullName>
    </submittedName>
</protein>